<dbReference type="PANTHER" id="PTHR33116:SF78">
    <property type="entry name" value="OS12G0587133 PROTEIN"/>
    <property type="match status" value="1"/>
</dbReference>
<dbReference type="EMBL" id="OIVN01001029">
    <property type="protein sequence ID" value="SPC88915.1"/>
    <property type="molecule type" value="Genomic_DNA"/>
</dbReference>
<sequence length="724" mass="83142">MREIQQLDALEESRTLSVEERTSREDRRGELHKVMDLDEISWRQKSRVLWLKEGDRNTKFFHRMANSHRRNNFIGCLNIEGTVTSDPKEVEEVLEAVRCMSGDKAPGPDGFTMAFYQACWGVVKTDVMRVMHYFHQYGTFAKSLNATFVVLIPKKAGAIEMKDFRPISLVGSMYKIISKVLANRLKGVLGGLLSQSQNAFILGWISRKAYDHVNWDFLLALLHRCGFPETWRKWIYFCISTVRFSVMVNGSSCGFFESSRGLRQGDSLSPLLFVVVMEALNRLLMRAEEGHLLRGFEVQGRNNNPLMISNLLFADDTLIFCDADIDQIGYLKCTLLCFEAVSGLRVNLGKSEMVPIGNVPNIQDLKPFGILVLEKMGRKLAGWKKLYLSKGARLTLIKSTVSSLPVYFLSLFPIPATVNHRIERLQREFLWGGMGDAPKFPLVNWKTVCQPVHCGGLGIKNHAVLNQALLGKWLWRFMVEHDSLWKQVIVTKYGYEPRSWSPRIADGPYGLSLWKHIRQGWDHFSSHLKFVLGCGSRIRFWLDIWCGEVPLSRAFPLLFRIAQSKEARVANYLCWQNGVPHWDVRFTRLLHDWEVEPFQVMIGLLYSVKVHQHQEDRVCWGPSRSGCFEVKSYYKILSLNTSLRFPWKSIWKVGAPPRVAFFRMDSRSWEDSHYGQSAENAVFALWIGVVCVSIVGNLLIIYSFNVRPPRVYGPWYFAFSGSFG</sequence>
<dbReference type="Pfam" id="PF00078">
    <property type="entry name" value="RVT_1"/>
    <property type="match status" value="1"/>
</dbReference>
<accession>A0A2N9FP60</accession>
<dbReference type="InterPro" id="IPR043502">
    <property type="entry name" value="DNA/RNA_pol_sf"/>
</dbReference>
<keyword evidence="1" id="KW-0812">Transmembrane</keyword>
<dbReference type="PANTHER" id="PTHR33116">
    <property type="entry name" value="REVERSE TRANSCRIPTASE ZINC-BINDING DOMAIN-CONTAINING PROTEIN-RELATED-RELATED"/>
    <property type="match status" value="1"/>
</dbReference>
<dbReference type="CDD" id="cd01650">
    <property type="entry name" value="RT_nLTR_like"/>
    <property type="match status" value="1"/>
</dbReference>
<feature type="domain" description="Reverse transcriptase" evidence="2">
    <location>
        <begin position="133"/>
        <end position="372"/>
    </location>
</feature>
<evidence type="ECO:0000259" key="2">
    <source>
        <dbReference type="PROSITE" id="PS50878"/>
    </source>
</evidence>
<proteinExistence type="predicted"/>
<dbReference type="AlphaFoldDB" id="A0A2N9FP60"/>
<protein>
    <recommendedName>
        <fullName evidence="2">Reverse transcriptase domain-containing protein</fullName>
    </recommendedName>
</protein>
<keyword evidence="1" id="KW-1133">Transmembrane helix</keyword>
<evidence type="ECO:0000313" key="3">
    <source>
        <dbReference type="EMBL" id="SPC88915.1"/>
    </source>
</evidence>
<dbReference type="PROSITE" id="PS50878">
    <property type="entry name" value="RT_POL"/>
    <property type="match status" value="1"/>
</dbReference>
<dbReference type="InterPro" id="IPR000477">
    <property type="entry name" value="RT_dom"/>
</dbReference>
<organism evidence="3">
    <name type="scientific">Fagus sylvatica</name>
    <name type="common">Beechnut</name>
    <dbReference type="NCBI Taxonomy" id="28930"/>
    <lineage>
        <taxon>Eukaryota</taxon>
        <taxon>Viridiplantae</taxon>
        <taxon>Streptophyta</taxon>
        <taxon>Embryophyta</taxon>
        <taxon>Tracheophyta</taxon>
        <taxon>Spermatophyta</taxon>
        <taxon>Magnoliopsida</taxon>
        <taxon>eudicotyledons</taxon>
        <taxon>Gunneridae</taxon>
        <taxon>Pentapetalae</taxon>
        <taxon>rosids</taxon>
        <taxon>fabids</taxon>
        <taxon>Fagales</taxon>
        <taxon>Fagaceae</taxon>
        <taxon>Fagus</taxon>
    </lineage>
</organism>
<dbReference type="SUPFAM" id="SSF56672">
    <property type="entry name" value="DNA/RNA polymerases"/>
    <property type="match status" value="1"/>
</dbReference>
<gene>
    <name evidence="3" type="ORF">FSB_LOCUS16797</name>
</gene>
<name>A0A2N9FP60_FAGSY</name>
<reference evidence="3" key="1">
    <citation type="submission" date="2018-02" db="EMBL/GenBank/DDBJ databases">
        <authorList>
            <person name="Cohen D.B."/>
            <person name="Kent A.D."/>
        </authorList>
    </citation>
    <scope>NUCLEOTIDE SEQUENCE</scope>
</reference>
<feature type="transmembrane region" description="Helical" evidence="1">
    <location>
        <begin position="683"/>
        <end position="704"/>
    </location>
</feature>
<evidence type="ECO:0000256" key="1">
    <source>
        <dbReference type="SAM" id="Phobius"/>
    </source>
</evidence>
<keyword evidence="1" id="KW-0472">Membrane</keyword>